<dbReference type="CDD" id="cd00495">
    <property type="entry name" value="Ribosomal_L25_TL5_CTC"/>
    <property type="match status" value="1"/>
</dbReference>
<keyword evidence="3 5" id="KW-0689">Ribosomal protein</keyword>
<dbReference type="Proteomes" id="UP000228533">
    <property type="component" value="Unassembled WGS sequence"/>
</dbReference>
<dbReference type="GO" id="GO:0006412">
    <property type="term" value="P:translation"/>
    <property type="evidence" value="ECO:0007669"/>
    <property type="project" value="UniProtKB-UniRule"/>
</dbReference>
<dbReference type="GO" id="GO:0022625">
    <property type="term" value="C:cytosolic large ribosomal subunit"/>
    <property type="evidence" value="ECO:0007669"/>
    <property type="project" value="TreeGrafter"/>
</dbReference>
<evidence type="ECO:0000256" key="2">
    <source>
        <dbReference type="ARBA" id="ARBA00022884"/>
    </source>
</evidence>
<dbReference type="EMBL" id="PFAM01000021">
    <property type="protein sequence ID" value="PIT95864.1"/>
    <property type="molecule type" value="Genomic_DNA"/>
</dbReference>
<keyword evidence="2 5" id="KW-0694">RNA-binding</keyword>
<name>A0A2M6WSV7_9BACT</name>
<organism evidence="9 10">
    <name type="scientific">Candidatus Falkowbacteria bacterium CG10_big_fil_rev_8_21_14_0_10_37_14</name>
    <dbReference type="NCBI Taxonomy" id="1974561"/>
    <lineage>
        <taxon>Bacteria</taxon>
        <taxon>Candidatus Falkowiibacteriota</taxon>
    </lineage>
</organism>
<feature type="region of interest" description="Disordered" evidence="6">
    <location>
        <begin position="188"/>
        <end position="226"/>
    </location>
</feature>
<sequence>MERTKIEAVGRERLSETRAGHGLFVPAEVYGKGITNRHLAVSVEQVEKALVAGGQATLLDLQFSNETLPVIIKAIQRDHLKGFLLHVDFYQINENVKVIVEAILKPVGKSNAIATLGGTLVSNLHKIKIECLPKDLVSAIEVDISKLDHLHDVIRVEDLVLPTGVIFKNAARDAVYSVMASRKAKAAAAGAEAPVGKAPAGKAPAGKTPDTTATPAAEKKVSAKKK</sequence>
<evidence type="ECO:0000313" key="9">
    <source>
        <dbReference type="EMBL" id="PIT95864.1"/>
    </source>
</evidence>
<dbReference type="InterPro" id="IPR011035">
    <property type="entry name" value="Ribosomal_bL25/Gln-tRNA_synth"/>
</dbReference>
<dbReference type="PANTHER" id="PTHR33284:SF1">
    <property type="entry name" value="RIBOSOMAL PROTEIN L25_GLN-TRNA SYNTHETASE, ANTI-CODON-BINDING DOMAIN-CONTAINING PROTEIN"/>
    <property type="match status" value="1"/>
</dbReference>
<keyword evidence="4 5" id="KW-0687">Ribonucleoprotein</keyword>
<dbReference type="InterPro" id="IPR020930">
    <property type="entry name" value="Ribosomal_uL5_bac-type"/>
</dbReference>
<dbReference type="InterPro" id="IPR001021">
    <property type="entry name" value="Ribosomal_bL25_long"/>
</dbReference>
<gene>
    <name evidence="5" type="primary">rplY</name>
    <name evidence="5" type="synonym">ctc</name>
    <name evidence="9" type="ORF">COT94_03395</name>
</gene>
<dbReference type="Pfam" id="PF14693">
    <property type="entry name" value="Ribosomal_TL5_C"/>
    <property type="match status" value="1"/>
</dbReference>
<evidence type="ECO:0000313" key="10">
    <source>
        <dbReference type="Proteomes" id="UP000228533"/>
    </source>
</evidence>
<reference evidence="10" key="1">
    <citation type="submission" date="2017-09" db="EMBL/GenBank/DDBJ databases">
        <title>Depth-based differentiation of microbial function through sediment-hosted aquifers and enrichment of novel symbionts in the deep terrestrial subsurface.</title>
        <authorList>
            <person name="Probst A.J."/>
            <person name="Ladd B."/>
            <person name="Jarett J.K."/>
            <person name="Geller-Mcgrath D.E."/>
            <person name="Sieber C.M.K."/>
            <person name="Emerson J.B."/>
            <person name="Anantharaman K."/>
            <person name="Thomas B.C."/>
            <person name="Malmstrom R."/>
            <person name="Stieglmeier M."/>
            <person name="Klingl A."/>
            <person name="Woyke T."/>
            <person name="Ryan C.M."/>
            <person name="Banfield J.F."/>
        </authorList>
    </citation>
    <scope>NUCLEOTIDE SEQUENCE [LARGE SCALE GENOMIC DNA]</scope>
</reference>
<feature type="domain" description="Large ribosomal subunit protein bL25 beta" evidence="8">
    <location>
        <begin position="98"/>
        <end position="181"/>
    </location>
</feature>
<dbReference type="InterPro" id="IPR029751">
    <property type="entry name" value="Ribosomal_L25_dom"/>
</dbReference>
<dbReference type="Pfam" id="PF01386">
    <property type="entry name" value="Ribosomal_L25p"/>
    <property type="match status" value="1"/>
</dbReference>
<dbReference type="InterPro" id="IPR037121">
    <property type="entry name" value="Ribosomal_bL25_C"/>
</dbReference>
<dbReference type="Gene3D" id="2.170.120.20">
    <property type="entry name" value="Ribosomal protein L25, beta domain"/>
    <property type="match status" value="1"/>
</dbReference>
<dbReference type="GO" id="GO:0003735">
    <property type="term" value="F:structural constituent of ribosome"/>
    <property type="evidence" value="ECO:0007669"/>
    <property type="project" value="InterPro"/>
</dbReference>
<accession>A0A2M6WSV7</accession>
<feature type="compositionally biased region" description="Low complexity" evidence="6">
    <location>
        <begin position="188"/>
        <end position="207"/>
    </location>
</feature>
<evidence type="ECO:0000256" key="3">
    <source>
        <dbReference type="ARBA" id="ARBA00022980"/>
    </source>
</evidence>
<evidence type="ECO:0000256" key="4">
    <source>
        <dbReference type="ARBA" id="ARBA00023274"/>
    </source>
</evidence>
<evidence type="ECO:0000256" key="6">
    <source>
        <dbReference type="SAM" id="MobiDB-lite"/>
    </source>
</evidence>
<dbReference type="AlphaFoldDB" id="A0A2M6WSV7"/>
<keyword evidence="1 5" id="KW-0699">rRNA-binding</keyword>
<dbReference type="InterPro" id="IPR020057">
    <property type="entry name" value="Ribosomal_bL25_b-dom"/>
</dbReference>
<evidence type="ECO:0000256" key="1">
    <source>
        <dbReference type="ARBA" id="ARBA00022730"/>
    </source>
</evidence>
<dbReference type="HAMAP" id="MF_01334">
    <property type="entry name" value="Ribosomal_bL25_CTC"/>
    <property type="match status" value="1"/>
</dbReference>
<evidence type="ECO:0000256" key="5">
    <source>
        <dbReference type="HAMAP-Rule" id="MF_01334"/>
    </source>
</evidence>
<dbReference type="PANTHER" id="PTHR33284">
    <property type="entry name" value="RIBOSOMAL PROTEIN L25/GLN-TRNA SYNTHETASE, ANTI-CODON-BINDING DOMAIN-CONTAINING PROTEIN"/>
    <property type="match status" value="1"/>
</dbReference>
<dbReference type="InterPro" id="IPR020056">
    <property type="entry name" value="Rbsml_bL25/Gln-tRNA_synth_N"/>
</dbReference>
<comment type="function">
    <text evidence="5">This is one of the proteins that binds to the 5S RNA in the ribosome where it forms part of the central protuberance.</text>
</comment>
<proteinExistence type="inferred from homology"/>
<comment type="similarity">
    <text evidence="5">Belongs to the bacterial ribosomal protein bL25 family. CTC subfamily.</text>
</comment>
<dbReference type="GO" id="GO:0008097">
    <property type="term" value="F:5S rRNA binding"/>
    <property type="evidence" value="ECO:0007669"/>
    <property type="project" value="InterPro"/>
</dbReference>
<protein>
    <recommendedName>
        <fullName evidence="5">Large ribosomal subunit protein bL25</fullName>
    </recommendedName>
    <alternativeName>
        <fullName evidence="5">General stress protein CTC</fullName>
    </alternativeName>
</protein>
<feature type="domain" description="Large ribosomal subunit protein bL25 L25" evidence="7">
    <location>
        <begin position="24"/>
        <end position="89"/>
    </location>
</feature>
<feature type="compositionally biased region" description="Basic and acidic residues" evidence="6">
    <location>
        <begin position="217"/>
        <end position="226"/>
    </location>
</feature>
<evidence type="ECO:0000259" key="8">
    <source>
        <dbReference type="Pfam" id="PF14693"/>
    </source>
</evidence>
<dbReference type="NCBIfam" id="TIGR00731">
    <property type="entry name" value="bL25_bact_ctc"/>
    <property type="match status" value="1"/>
</dbReference>
<comment type="caution">
    <text evidence="9">The sequence shown here is derived from an EMBL/GenBank/DDBJ whole genome shotgun (WGS) entry which is preliminary data.</text>
</comment>
<evidence type="ECO:0000259" key="7">
    <source>
        <dbReference type="Pfam" id="PF01386"/>
    </source>
</evidence>
<comment type="subunit">
    <text evidence="5">Part of the 50S ribosomal subunit; part of the 5S rRNA/L5/L18/L25 subcomplex. Contacts the 5S rRNA. Binds to the 5S rRNA independently of L5 and L18.</text>
</comment>
<dbReference type="SUPFAM" id="SSF50715">
    <property type="entry name" value="Ribosomal protein L25-like"/>
    <property type="match status" value="1"/>
</dbReference>
<dbReference type="Gene3D" id="2.40.240.10">
    <property type="entry name" value="Ribosomal Protein L25, Chain P"/>
    <property type="match status" value="1"/>
</dbReference>